<evidence type="ECO:0000256" key="5">
    <source>
        <dbReference type="ARBA" id="ARBA00022691"/>
    </source>
</evidence>
<gene>
    <name evidence="6" type="ORF">NCTC11009_01071</name>
</gene>
<keyword evidence="6" id="KW-0255">Endonuclease</keyword>
<dbReference type="KEGG" id="our:CEQ07_11510"/>
<dbReference type="InterPro" id="IPR046341">
    <property type="entry name" value="SET_dom_sf"/>
</dbReference>
<keyword evidence="5" id="KW-0949">S-adenosyl-L-methionine</keyword>
<dbReference type="GO" id="GO:0004519">
    <property type="term" value="F:endonuclease activity"/>
    <property type="evidence" value="ECO:0007669"/>
    <property type="project" value="UniProtKB-KW"/>
</dbReference>
<comment type="subcellular location">
    <subcellularLocation>
        <location evidence="1">Chromosome</location>
    </subcellularLocation>
</comment>
<name>A0A2X1UL12_9BURK</name>
<dbReference type="RefSeq" id="WP_018027095.1">
    <property type="nucleotide sequence ID" value="NZ_CAUPHC010000012.1"/>
</dbReference>
<keyword evidence="6" id="KW-0540">Nuclease</keyword>
<dbReference type="InterPro" id="IPR001214">
    <property type="entry name" value="SET_dom"/>
</dbReference>
<dbReference type="InterPro" id="IPR050777">
    <property type="entry name" value="SET2_Histone-Lys_MeTrsfase"/>
</dbReference>
<evidence type="ECO:0000313" key="7">
    <source>
        <dbReference type="Proteomes" id="UP000250242"/>
    </source>
</evidence>
<dbReference type="Gene3D" id="2.170.270.10">
    <property type="entry name" value="SET domain"/>
    <property type="match status" value="1"/>
</dbReference>
<keyword evidence="4" id="KW-0808">Transferase</keyword>
<dbReference type="Proteomes" id="UP000250242">
    <property type="component" value="Unassembled WGS sequence"/>
</dbReference>
<dbReference type="PANTHER" id="PTHR22884">
    <property type="entry name" value="SET DOMAIN PROTEINS"/>
    <property type="match status" value="1"/>
</dbReference>
<dbReference type="SUPFAM" id="SSF82199">
    <property type="entry name" value="SET domain"/>
    <property type="match status" value="1"/>
</dbReference>
<accession>A0A2X1UL12</accession>
<dbReference type="GO" id="GO:0008168">
    <property type="term" value="F:methyltransferase activity"/>
    <property type="evidence" value="ECO:0007669"/>
    <property type="project" value="UniProtKB-KW"/>
</dbReference>
<proteinExistence type="predicted"/>
<protein>
    <submittedName>
        <fullName evidence="6">Predicted restriction endonuclease</fullName>
    </submittedName>
</protein>
<dbReference type="InterPro" id="IPR003616">
    <property type="entry name" value="Post-SET_dom"/>
</dbReference>
<dbReference type="AlphaFoldDB" id="A0A2X1UL12"/>
<evidence type="ECO:0000313" key="6">
    <source>
        <dbReference type="EMBL" id="SPY07858.1"/>
    </source>
</evidence>
<evidence type="ECO:0000256" key="4">
    <source>
        <dbReference type="ARBA" id="ARBA00022679"/>
    </source>
</evidence>
<dbReference type="EMBL" id="UATH01000001">
    <property type="protein sequence ID" value="SPY07858.1"/>
    <property type="molecule type" value="Genomic_DNA"/>
</dbReference>
<keyword evidence="3" id="KW-0489">Methyltransferase</keyword>
<dbReference type="PROSITE" id="PS50868">
    <property type="entry name" value="POST_SET"/>
    <property type="match status" value="1"/>
</dbReference>
<dbReference type="GO" id="GO:0005694">
    <property type="term" value="C:chromosome"/>
    <property type="evidence" value="ECO:0007669"/>
    <property type="project" value="UniProtKB-SubCell"/>
</dbReference>
<dbReference type="SMART" id="SM00317">
    <property type="entry name" value="SET"/>
    <property type="match status" value="1"/>
</dbReference>
<evidence type="ECO:0000256" key="1">
    <source>
        <dbReference type="ARBA" id="ARBA00004286"/>
    </source>
</evidence>
<dbReference type="PROSITE" id="PS50280">
    <property type="entry name" value="SET"/>
    <property type="match status" value="1"/>
</dbReference>
<sequence>MSKTSTKPKKRYRKARKIPGAPWVEVRQSQVHGRGVFAIRDIPKDTLIIEYTGRRISAEEADAMWPVDPDDPYHTFFFSLSSGETIDGGTKGNAAKWINHSCEPNCEAREGKNGYRVYIYSLRDIKQGEELSFDYGLIIDDELTETLKSHYRCCCGSKQCRGTMLNLASFEEGAEDAE</sequence>
<keyword evidence="6" id="KW-0378">Hydrolase</keyword>
<evidence type="ECO:0000256" key="3">
    <source>
        <dbReference type="ARBA" id="ARBA00022603"/>
    </source>
</evidence>
<evidence type="ECO:0000256" key="2">
    <source>
        <dbReference type="ARBA" id="ARBA00022454"/>
    </source>
</evidence>
<dbReference type="GO" id="GO:0032259">
    <property type="term" value="P:methylation"/>
    <property type="evidence" value="ECO:0007669"/>
    <property type="project" value="UniProtKB-KW"/>
</dbReference>
<dbReference type="GeneID" id="93428902"/>
<dbReference type="Pfam" id="PF00856">
    <property type="entry name" value="SET"/>
    <property type="match status" value="1"/>
</dbReference>
<reference evidence="6 7" key="1">
    <citation type="submission" date="2018-06" db="EMBL/GenBank/DDBJ databases">
        <authorList>
            <consortium name="Pathogen Informatics"/>
            <person name="Doyle S."/>
        </authorList>
    </citation>
    <scope>NUCLEOTIDE SEQUENCE [LARGE SCALE GENOMIC DNA]</scope>
    <source>
        <strain evidence="6 7">NCTC11009</strain>
    </source>
</reference>
<keyword evidence="2" id="KW-0158">Chromosome</keyword>
<organism evidence="6 7">
    <name type="scientific">Oligella urethralis</name>
    <dbReference type="NCBI Taxonomy" id="90245"/>
    <lineage>
        <taxon>Bacteria</taxon>
        <taxon>Pseudomonadati</taxon>
        <taxon>Pseudomonadota</taxon>
        <taxon>Betaproteobacteria</taxon>
        <taxon>Burkholderiales</taxon>
        <taxon>Alcaligenaceae</taxon>
        <taxon>Oligella</taxon>
    </lineage>
</organism>